<evidence type="ECO:0000313" key="2">
    <source>
        <dbReference type="EMBL" id="MBB2494859.1"/>
    </source>
</evidence>
<dbReference type="Proteomes" id="UP000542720">
    <property type="component" value="Unassembled WGS sequence"/>
</dbReference>
<dbReference type="Pfam" id="PF00497">
    <property type="entry name" value="SBP_bac_3"/>
    <property type="match status" value="1"/>
</dbReference>
<gene>
    <name evidence="2" type="ORF">H3H51_07480</name>
</gene>
<dbReference type="SUPFAM" id="SSF53850">
    <property type="entry name" value="Periplasmic binding protein-like II"/>
    <property type="match status" value="1"/>
</dbReference>
<reference evidence="2 3" key="1">
    <citation type="submission" date="2020-08" db="EMBL/GenBank/DDBJ databases">
        <authorList>
            <person name="Kim C.M."/>
        </authorList>
    </citation>
    <scope>NUCLEOTIDE SEQUENCE [LARGE SCALE GENOMIC DNA]</scope>
    <source>
        <strain evidence="2 3">UL070</strain>
    </source>
</reference>
<dbReference type="InterPro" id="IPR001638">
    <property type="entry name" value="Solute-binding_3/MltF_N"/>
</dbReference>
<evidence type="ECO:0000259" key="1">
    <source>
        <dbReference type="Pfam" id="PF00497"/>
    </source>
</evidence>
<sequence>MTVGYYDFPPSIYTTPDGRTEGPLFDLLTRMVQRAGYTPQFRAMPIARLYNELREGRVDLWAGAPNKQELKGHVLESDRPLAEVRLNLYYRPDTPAPKVPDDLAGKVMIMLSGYSYWPHTRELLLDPAREITQLRTHHREAALELLRRQRGDYLLDYQLPIDQVLKRTGQPPLPYVTVESLPIRLIVSRKSSDAPLLLQRMEEVFDQMQAAGEDMALP</sequence>
<organism evidence="2 3">
    <name type="scientific">Aquipseudomonas ullengensis</name>
    <dbReference type="NCBI Taxonomy" id="2759166"/>
    <lineage>
        <taxon>Bacteria</taxon>
        <taxon>Pseudomonadati</taxon>
        <taxon>Pseudomonadota</taxon>
        <taxon>Gammaproteobacteria</taxon>
        <taxon>Pseudomonadales</taxon>
        <taxon>Pseudomonadaceae</taxon>
        <taxon>Aquipseudomonas</taxon>
    </lineage>
</organism>
<dbReference type="Gene3D" id="3.40.190.10">
    <property type="entry name" value="Periplasmic binding protein-like II"/>
    <property type="match status" value="2"/>
</dbReference>
<comment type="caution">
    <text evidence="2">The sequence shown here is derived from an EMBL/GenBank/DDBJ whole genome shotgun (WGS) entry which is preliminary data.</text>
</comment>
<accession>A0A7W4LKI5</accession>
<name>A0A7W4LKI5_9GAMM</name>
<dbReference type="RefSeq" id="WP_183088426.1">
    <property type="nucleotide sequence ID" value="NZ_JACJUD010000002.1"/>
</dbReference>
<protein>
    <submittedName>
        <fullName evidence="2">Transporter substrate-binding domain-containing protein</fullName>
    </submittedName>
</protein>
<keyword evidence="3" id="KW-1185">Reference proteome</keyword>
<dbReference type="EMBL" id="JACJUD010000002">
    <property type="protein sequence ID" value="MBB2494859.1"/>
    <property type="molecule type" value="Genomic_DNA"/>
</dbReference>
<dbReference type="AlphaFoldDB" id="A0A7W4LKI5"/>
<evidence type="ECO:0000313" key="3">
    <source>
        <dbReference type="Proteomes" id="UP000542720"/>
    </source>
</evidence>
<proteinExistence type="predicted"/>
<feature type="domain" description="Solute-binding protein family 3/N-terminal" evidence="1">
    <location>
        <begin position="4"/>
        <end position="213"/>
    </location>
</feature>